<gene>
    <name evidence="1" type="ORF">R4Z09_26615</name>
</gene>
<dbReference type="Proteomes" id="UP001357223">
    <property type="component" value="Chromosome"/>
</dbReference>
<reference evidence="1 2" key="1">
    <citation type="submission" date="2023-10" db="EMBL/GenBank/DDBJ databases">
        <title>Niallia locisalis sp.nov. isolated from a salt pond sample.</title>
        <authorList>
            <person name="Li X.-J."/>
            <person name="Dong L."/>
        </authorList>
    </citation>
    <scope>NUCLEOTIDE SEQUENCE [LARGE SCALE GENOMIC DNA]</scope>
    <source>
        <strain evidence="1 2">DSM 29761</strain>
    </source>
</reference>
<name>A0ABZ2CFJ6_9BACI</name>
<proteinExistence type="predicted"/>
<sequence length="58" mass="6412">MKPDRGTMPDMFSGLDEEAKAKAQEIMEQERAGTITREEAQAQLAELGVEFPQKGGMQ</sequence>
<keyword evidence="2" id="KW-1185">Reference proteome</keyword>
<accession>A0ABZ2CFJ6</accession>
<dbReference type="EMBL" id="CP137640">
    <property type="protein sequence ID" value="WVX80752.1"/>
    <property type="molecule type" value="Genomic_DNA"/>
</dbReference>
<evidence type="ECO:0000313" key="2">
    <source>
        <dbReference type="Proteomes" id="UP001357223"/>
    </source>
</evidence>
<dbReference type="RefSeq" id="WP_338449683.1">
    <property type="nucleotide sequence ID" value="NZ_CP137640.1"/>
</dbReference>
<organism evidence="1 2">
    <name type="scientific">Niallia oryzisoli</name>
    <dbReference type="NCBI Taxonomy" id="1737571"/>
    <lineage>
        <taxon>Bacteria</taxon>
        <taxon>Bacillati</taxon>
        <taxon>Bacillota</taxon>
        <taxon>Bacilli</taxon>
        <taxon>Bacillales</taxon>
        <taxon>Bacillaceae</taxon>
        <taxon>Niallia</taxon>
    </lineage>
</organism>
<protein>
    <submittedName>
        <fullName evidence="1">Uncharacterized protein</fullName>
    </submittedName>
</protein>
<evidence type="ECO:0000313" key="1">
    <source>
        <dbReference type="EMBL" id="WVX80752.1"/>
    </source>
</evidence>